<dbReference type="EMBL" id="JABFDB010000013">
    <property type="protein sequence ID" value="NYZ21724.1"/>
    <property type="molecule type" value="Genomic_DNA"/>
</dbReference>
<gene>
    <name evidence="1" type="ORF">HND93_18575</name>
</gene>
<reference evidence="1 2" key="1">
    <citation type="submission" date="2020-05" db="EMBL/GenBank/DDBJ databases">
        <title>Azospirillum oleiclasticum sp. nov, a nitrogen-fixing and heavy crude oil-emulsifying bacterium isolated from the crude oil of Yumen Oilfield.</title>
        <authorList>
            <person name="Wu D."/>
            <person name="Cai M."/>
            <person name="Zhang X."/>
        </authorList>
    </citation>
    <scope>NUCLEOTIDE SEQUENCE [LARGE SCALE GENOMIC DNA]</scope>
    <source>
        <strain evidence="1 2">ROY-1-1-2</strain>
    </source>
</reference>
<evidence type="ECO:0000313" key="1">
    <source>
        <dbReference type="EMBL" id="NYZ21724.1"/>
    </source>
</evidence>
<dbReference type="RefSeq" id="WP_180283501.1">
    <property type="nucleotide sequence ID" value="NZ_JABFDB010000013.1"/>
</dbReference>
<protein>
    <submittedName>
        <fullName evidence="1">Uncharacterized protein</fullName>
    </submittedName>
</protein>
<keyword evidence="2" id="KW-1185">Reference proteome</keyword>
<evidence type="ECO:0000313" key="2">
    <source>
        <dbReference type="Proteomes" id="UP000584642"/>
    </source>
</evidence>
<organism evidence="1 2">
    <name type="scientific">Azospirillum oleiclasticum</name>
    <dbReference type="NCBI Taxonomy" id="2735135"/>
    <lineage>
        <taxon>Bacteria</taxon>
        <taxon>Pseudomonadati</taxon>
        <taxon>Pseudomonadota</taxon>
        <taxon>Alphaproteobacteria</taxon>
        <taxon>Rhodospirillales</taxon>
        <taxon>Azospirillaceae</taxon>
        <taxon>Azospirillum</taxon>
    </lineage>
</organism>
<dbReference type="Proteomes" id="UP000584642">
    <property type="component" value="Unassembled WGS sequence"/>
</dbReference>
<comment type="caution">
    <text evidence="1">The sequence shown here is derived from an EMBL/GenBank/DDBJ whole genome shotgun (WGS) entry which is preliminary data.</text>
</comment>
<name>A0ABX2TFB7_9PROT</name>
<proteinExistence type="predicted"/>
<sequence length="116" mass="12545">MQPERLALERTLRIGETVTLRRRIGTSSTFVDVACRAVVRGYNPRELIGGIAQKDSKVIISPAEIEASGWPGAAGGITTPRKGDFVVIQGTSRAVEVVGPIYVRGELVRIEMRVIG</sequence>
<accession>A0ABX2TFB7</accession>